<evidence type="ECO:0000313" key="3">
    <source>
        <dbReference type="Proteomes" id="UP000300879"/>
    </source>
</evidence>
<keyword evidence="2" id="KW-0808">Transferase</keyword>
<dbReference type="SUPFAM" id="SSF53795">
    <property type="entry name" value="PEP carboxykinase-like"/>
    <property type="match status" value="1"/>
</dbReference>
<dbReference type="GO" id="GO:0005524">
    <property type="term" value="F:ATP binding"/>
    <property type="evidence" value="ECO:0007669"/>
    <property type="project" value="InterPro"/>
</dbReference>
<evidence type="ECO:0000259" key="1">
    <source>
        <dbReference type="Pfam" id="PF07475"/>
    </source>
</evidence>
<name>A0A4P8XNS2_9BACL</name>
<feature type="domain" description="HPr kinase/phosphorylase C-terminal" evidence="1">
    <location>
        <begin position="125"/>
        <end position="180"/>
    </location>
</feature>
<dbReference type="Proteomes" id="UP000300879">
    <property type="component" value="Chromosome"/>
</dbReference>
<dbReference type="Gene3D" id="3.40.50.300">
    <property type="entry name" value="P-loop containing nucleotide triphosphate hydrolases"/>
    <property type="match status" value="1"/>
</dbReference>
<dbReference type="KEGG" id="palo:E6C60_3382"/>
<evidence type="ECO:0000313" key="2">
    <source>
        <dbReference type="EMBL" id="QCT04093.1"/>
    </source>
</evidence>
<dbReference type="AlphaFoldDB" id="A0A4P8XNS2"/>
<dbReference type="InterPro" id="IPR011104">
    <property type="entry name" value="Hpr_kin/Pase_C"/>
</dbReference>
<dbReference type="EMBL" id="CP040396">
    <property type="protein sequence ID" value="QCT04093.1"/>
    <property type="molecule type" value="Genomic_DNA"/>
</dbReference>
<proteinExistence type="predicted"/>
<dbReference type="InterPro" id="IPR027417">
    <property type="entry name" value="P-loop_NTPase"/>
</dbReference>
<organism evidence="2 3">
    <name type="scientific">Paenibacillus algicola</name>
    <dbReference type="NCBI Taxonomy" id="2565926"/>
    <lineage>
        <taxon>Bacteria</taxon>
        <taxon>Bacillati</taxon>
        <taxon>Bacillota</taxon>
        <taxon>Bacilli</taxon>
        <taxon>Bacillales</taxon>
        <taxon>Paenibacillaceae</taxon>
        <taxon>Paenibacillus</taxon>
    </lineage>
</organism>
<gene>
    <name evidence="2" type="ORF">E6C60_3382</name>
</gene>
<dbReference type="GO" id="GO:0006109">
    <property type="term" value="P:regulation of carbohydrate metabolic process"/>
    <property type="evidence" value="ECO:0007669"/>
    <property type="project" value="InterPro"/>
</dbReference>
<dbReference type="Pfam" id="PF07475">
    <property type="entry name" value="Hpr_kinase_C"/>
    <property type="match status" value="1"/>
</dbReference>
<sequence>MSQELHSIPMYKAFGLHIQSEIHFPELPTLPPASIQAPHSSEPIDLYIGYADLASQWASYSPTGAYINTPDTYMLRIEGLALFACKNGNRMEASPEPGADPDQLRLYLLGTCMGAILLQRKILPLHGSAIEIDGRAYAIVGHSGHGKSTLASALLQQGYRLLTDDVIPVSRDANGTFQVTPAYPQQKLWQESLDVFGMSTSEYRPLFERETKFAVPVTSSFVQDTLPLAGIFELVKADCKDLMLQETSRLERLSLLSRHTYRSSLLEGCGLTAWHFDITARLASQVDLYRVWRPIDQQTIHSLRKLVLDRARSVSAAFSQ</sequence>
<accession>A0A4P8XNS2</accession>
<keyword evidence="3" id="KW-1185">Reference proteome</keyword>
<reference evidence="2 3" key="1">
    <citation type="submission" date="2019-05" db="EMBL/GenBank/DDBJ databases">
        <authorList>
            <person name="Chen C."/>
        </authorList>
    </citation>
    <scope>NUCLEOTIDE SEQUENCE [LARGE SCALE GENOMIC DNA]</scope>
    <source>
        <strain evidence="2 3">HB172198</strain>
    </source>
</reference>
<protein>
    <submittedName>
        <fullName evidence="2">HPr kinase</fullName>
    </submittedName>
</protein>
<keyword evidence="2" id="KW-0418">Kinase</keyword>
<dbReference type="GO" id="GO:0000155">
    <property type="term" value="F:phosphorelay sensor kinase activity"/>
    <property type="evidence" value="ECO:0007669"/>
    <property type="project" value="InterPro"/>
</dbReference>